<comment type="caution">
    <text evidence="3">The sequence shown here is derived from an EMBL/GenBank/DDBJ whole genome shotgun (WGS) entry which is preliminary data.</text>
</comment>
<reference evidence="3 4" key="1">
    <citation type="journal article" date="2015" name="Genome Announc.">
        <title>Expanding the biotechnology potential of lactobacilli through comparative genomics of 213 strains and associated genera.</title>
        <authorList>
            <person name="Sun Z."/>
            <person name="Harris H.M."/>
            <person name="McCann A."/>
            <person name="Guo C."/>
            <person name="Argimon S."/>
            <person name="Zhang W."/>
            <person name="Yang X."/>
            <person name="Jeffery I.B."/>
            <person name="Cooney J.C."/>
            <person name="Kagawa T.F."/>
            <person name="Liu W."/>
            <person name="Song Y."/>
            <person name="Salvetti E."/>
            <person name="Wrobel A."/>
            <person name="Rasinkangas P."/>
            <person name="Parkhill J."/>
            <person name="Rea M.C."/>
            <person name="O'Sullivan O."/>
            <person name="Ritari J."/>
            <person name="Douillard F.P."/>
            <person name="Paul Ross R."/>
            <person name="Yang R."/>
            <person name="Briner A.E."/>
            <person name="Felis G.E."/>
            <person name="de Vos W.M."/>
            <person name="Barrangou R."/>
            <person name="Klaenhammer T.R."/>
            <person name="Caufield P.W."/>
            <person name="Cui Y."/>
            <person name="Zhang H."/>
            <person name="O'Toole P.W."/>
        </authorList>
    </citation>
    <scope>NUCLEOTIDE SEQUENCE [LARGE SCALE GENOMIC DNA]</scope>
    <source>
        <strain evidence="3 4">DSM 13343</strain>
    </source>
</reference>
<dbReference type="RefSeq" id="WP_054713830.1">
    <property type="nucleotide sequence ID" value="NZ_AZEU01000018.1"/>
</dbReference>
<dbReference type="Pfam" id="PF05362">
    <property type="entry name" value="Lon_C"/>
    <property type="match status" value="1"/>
</dbReference>
<feature type="domain" description="PDZ" evidence="2">
    <location>
        <begin position="121"/>
        <end position="191"/>
    </location>
</feature>
<dbReference type="InterPro" id="IPR027065">
    <property type="entry name" value="Lon_Prtase"/>
</dbReference>
<evidence type="ECO:0000259" key="2">
    <source>
        <dbReference type="Pfam" id="PF13180"/>
    </source>
</evidence>
<dbReference type="InterPro" id="IPR014721">
    <property type="entry name" value="Ribsml_uS5_D2-typ_fold_subgr"/>
</dbReference>
<evidence type="ECO:0000313" key="4">
    <source>
        <dbReference type="Proteomes" id="UP000051790"/>
    </source>
</evidence>
<gene>
    <name evidence="3" type="ORF">FD01_GL001360</name>
</gene>
<dbReference type="InterPro" id="IPR008269">
    <property type="entry name" value="Lon_proteolytic"/>
</dbReference>
<dbReference type="Proteomes" id="UP000051790">
    <property type="component" value="Unassembled WGS sequence"/>
</dbReference>
<dbReference type="PANTHER" id="PTHR10046">
    <property type="entry name" value="ATP DEPENDENT LON PROTEASE FAMILY MEMBER"/>
    <property type="match status" value="1"/>
</dbReference>
<dbReference type="Pfam" id="PF13180">
    <property type="entry name" value="PDZ_2"/>
    <property type="match status" value="1"/>
</dbReference>
<dbReference type="AlphaFoldDB" id="A0A0R1R8B7"/>
<name>A0A0R1R8B7_9LACO</name>
<dbReference type="GO" id="GO:0004176">
    <property type="term" value="F:ATP-dependent peptidase activity"/>
    <property type="evidence" value="ECO:0007669"/>
    <property type="project" value="InterPro"/>
</dbReference>
<dbReference type="GO" id="GO:0006508">
    <property type="term" value="P:proteolysis"/>
    <property type="evidence" value="ECO:0007669"/>
    <property type="project" value="InterPro"/>
</dbReference>
<keyword evidence="4" id="KW-1185">Reference proteome</keyword>
<proteinExistence type="predicted"/>
<dbReference type="Gene3D" id="3.30.230.10">
    <property type="match status" value="1"/>
</dbReference>
<dbReference type="GO" id="GO:0005524">
    <property type="term" value="F:ATP binding"/>
    <property type="evidence" value="ECO:0007669"/>
    <property type="project" value="InterPro"/>
</dbReference>
<organism evidence="3 4">
    <name type="scientific">Lacticaseibacillus manihotivorans DSM 13343 = JCM 12514</name>
    <dbReference type="NCBI Taxonomy" id="1423769"/>
    <lineage>
        <taxon>Bacteria</taxon>
        <taxon>Bacillati</taxon>
        <taxon>Bacillota</taxon>
        <taxon>Bacilli</taxon>
        <taxon>Lactobacillales</taxon>
        <taxon>Lactobacillaceae</taxon>
        <taxon>Lacticaseibacillus</taxon>
    </lineage>
</organism>
<dbReference type="OrthoDB" id="2356897at2"/>
<dbReference type="PATRIC" id="fig|1423769.4.peg.1461"/>
<dbReference type="InterPro" id="IPR001478">
    <property type="entry name" value="PDZ"/>
</dbReference>
<evidence type="ECO:0000313" key="3">
    <source>
        <dbReference type="EMBL" id="KRL53255.1"/>
    </source>
</evidence>
<feature type="domain" description="Lon proteolytic" evidence="1">
    <location>
        <begin position="227"/>
        <end position="309"/>
    </location>
</feature>
<dbReference type="NCBIfam" id="NF041438">
    <property type="entry name" value="SepM_fam_S16"/>
    <property type="match status" value="1"/>
</dbReference>
<dbReference type="SUPFAM" id="SSF54211">
    <property type="entry name" value="Ribosomal protein S5 domain 2-like"/>
    <property type="match status" value="1"/>
</dbReference>
<dbReference type="InterPro" id="IPR020568">
    <property type="entry name" value="Ribosomal_Su5_D2-typ_SF"/>
</dbReference>
<dbReference type="GO" id="GO:0004252">
    <property type="term" value="F:serine-type endopeptidase activity"/>
    <property type="evidence" value="ECO:0007669"/>
    <property type="project" value="InterPro"/>
</dbReference>
<dbReference type="EMBL" id="AZEU01000018">
    <property type="protein sequence ID" value="KRL53255.1"/>
    <property type="molecule type" value="Genomic_DNA"/>
</dbReference>
<accession>A0A0R1R8B7</accession>
<dbReference type="GO" id="GO:0030163">
    <property type="term" value="P:protein catabolic process"/>
    <property type="evidence" value="ECO:0007669"/>
    <property type="project" value="InterPro"/>
</dbReference>
<sequence length="344" mass="37342">MRKRWWAVIGLAIVALVWLFLWPTGKYVEVPGSAESLKPYVKVAGIKDTAKGSYMLTTVGIVGPASPAVLLWGKLQPYAEVDAQSDLMGDDSSAEYDALQRYYIKSAADNAIAAAFKAAKKPYTIDHLGIYVMSVLKHSPFAGKLALGDTITQLDGKHYTTADAYVKAIQQRQVRSSITLTYLHKGKTHHATGTLMQLPGSKKAGIGITLTENTKTTTKPKVTIDAGSIGGPSAGLMFAVQTYTQITHSNWRRGQNIAGTGTIDADGTVGQIGGIDKKVYMANREHAKVFFAPNDAATKKILKLDPSYQNNYAVAKKTAKQLHSTMKIVPVHTLQDALDYLRTR</sequence>
<protein>
    <submittedName>
        <fullName evidence="3">S16 family peptidase</fullName>
    </submittedName>
</protein>
<evidence type="ECO:0000259" key="1">
    <source>
        <dbReference type="Pfam" id="PF05362"/>
    </source>
</evidence>